<evidence type="ECO:0000313" key="3">
    <source>
        <dbReference type="Proteomes" id="UP000584824"/>
    </source>
</evidence>
<dbReference type="Proteomes" id="UP000584824">
    <property type="component" value="Unassembled WGS sequence"/>
</dbReference>
<proteinExistence type="predicted"/>
<reference evidence="2 3" key="1">
    <citation type="submission" date="2020-08" db="EMBL/GenBank/DDBJ databases">
        <title>Genomic Encyclopedia of Type Strains, Phase IV (KMG-IV): sequencing the most valuable type-strain genomes for metagenomic binning, comparative biology and taxonomic classification.</title>
        <authorList>
            <person name="Goeker M."/>
        </authorList>
    </citation>
    <scope>NUCLEOTIDE SEQUENCE [LARGE SCALE GENOMIC DNA]</scope>
    <source>
        <strain evidence="2 3">DSM 26385</strain>
    </source>
</reference>
<dbReference type="InterPro" id="IPR001041">
    <property type="entry name" value="2Fe-2S_ferredoxin-type"/>
</dbReference>
<dbReference type="AlphaFoldDB" id="A0A7W6K1B7"/>
<evidence type="ECO:0000256" key="1">
    <source>
        <dbReference type="ARBA" id="ARBA00023002"/>
    </source>
</evidence>
<comment type="caution">
    <text evidence="2">The sequence shown here is derived from an EMBL/GenBank/DDBJ whole genome shotgun (WGS) entry which is preliminary data.</text>
</comment>
<dbReference type="Gene3D" id="3.10.20.440">
    <property type="entry name" value="2Fe-2S iron-sulphur cluster binding domain, sarcosine oxidase, alpha subunit, N-terminal domain"/>
    <property type="match status" value="1"/>
</dbReference>
<evidence type="ECO:0000313" key="2">
    <source>
        <dbReference type="EMBL" id="MBB4103348.1"/>
    </source>
</evidence>
<dbReference type="GO" id="GO:0016491">
    <property type="term" value="F:oxidoreductase activity"/>
    <property type="evidence" value="ECO:0007669"/>
    <property type="project" value="UniProtKB-KW"/>
</dbReference>
<accession>A0A7W6K1B7</accession>
<dbReference type="Pfam" id="PF13510">
    <property type="entry name" value="Fer2_4"/>
    <property type="match status" value="1"/>
</dbReference>
<protein>
    <submittedName>
        <fullName evidence="2">Putative molibdopterin-dependent oxidoreductase YjgC</fullName>
    </submittedName>
</protein>
<dbReference type="SUPFAM" id="SSF54292">
    <property type="entry name" value="2Fe-2S ferredoxin-like"/>
    <property type="match status" value="1"/>
</dbReference>
<keyword evidence="3" id="KW-1185">Reference proteome</keyword>
<dbReference type="RefSeq" id="WP_183791771.1">
    <property type="nucleotide sequence ID" value="NZ_JACIDU010000006.1"/>
</dbReference>
<gene>
    <name evidence="2" type="ORF">GGQ66_001905</name>
</gene>
<sequence>MSDNTFLWQGQPIAFTAGESIAAALTAAGIMNFGPDMAGRDTRYFCGIGACQGCLVQVDGRLTESCLTPASAGLQVTNAGGTHG</sequence>
<name>A0A7W6K1B7_9HYPH</name>
<keyword evidence="1" id="KW-0560">Oxidoreductase</keyword>
<dbReference type="GO" id="GO:0051536">
    <property type="term" value="F:iron-sulfur cluster binding"/>
    <property type="evidence" value="ECO:0007669"/>
    <property type="project" value="InterPro"/>
</dbReference>
<dbReference type="InterPro" id="IPR036010">
    <property type="entry name" value="2Fe-2S_ferredoxin-like_sf"/>
</dbReference>
<dbReference type="CDD" id="cd00207">
    <property type="entry name" value="fer2"/>
    <property type="match status" value="1"/>
</dbReference>
<dbReference type="EMBL" id="JACIDU010000006">
    <property type="protein sequence ID" value="MBB4103348.1"/>
    <property type="molecule type" value="Genomic_DNA"/>
</dbReference>
<dbReference type="InterPro" id="IPR042204">
    <property type="entry name" value="2Fe-2S-bd_N"/>
</dbReference>
<organism evidence="2 3">
    <name type="scientific">Allorhizobium borbori</name>
    <dbReference type="NCBI Taxonomy" id="485907"/>
    <lineage>
        <taxon>Bacteria</taxon>
        <taxon>Pseudomonadati</taxon>
        <taxon>Pseudomonadota</taxon>
        <taxon>Alphaproteobacteria</taxon>
        <taxon>Hyphomicrobiales</taxon>
        <taxon>Rhizobiaceae</taxon>
        <taxon>Rhizobium/Agrobacterium group</taxon>
        <taxon>Allorhizobium</taxon>
    </lineage>
</organism>